<protein>
    <recommendedName>
        <fullName evidence="4">Protein kinase domain-containing protein</fullName>
    </recommendedName>
</protein>
<sequence>MDPKLDARSQYSDAFLNALEVFKLRKNGSLAGHNLKLRPTSPSPPQPSPSGEKRTPPYRVKRSGDKSSDEQKSKDFGLLSDRCHREFEETHVIRRGGFGMVYIRHVDNHTTIVAIK</sequence>
<dbReference type="Proteomes" id="UP000235145">
    <property type="component" value="Unassembled WGS sequence"/>
</dbReference>
<comment type="caution">
    <text evidence="2">The sequence shown here is derived from an EMBL/GenBank/DDBJ whole genome shotgun (WGS) entry which is preliminary data.</text>
</comment>
<evidence type="ECO:0000313" key="3">
    <source>
        <dbReference type="Proteomes" id="UP000235145"/>
    </source>
</evidence>
<keyword evidence="3" id="KW-1185">Reference proteome</keyword>
<gene>
    <name evidence="2" type="ORF">LSAT_V11C400222530</name>
</gene>
<evidence type="ECO:0000256" key="1">
    <source>
        <dbReference type="SAM" id="MobiDB-lite"/>
    </source>
</evidence>
<evidence type="ECO:0000313" key="2">
    <source>
        <dbReference type="EMBL" id="KAJ0214101.1"/>
    </source>
</evidence>
<proteinExistence type="predicted"/>
<feature type="region of interest" description="Disordered" evidence="1">
    <location>
        <begin position="32"/>
        <end position="80"/>
    </location>
</feature>
<feature type="compositionally biased region" description="Basic and acidic residues" evidence="1">
    <location>
        <begin position="62"/>
        <end position="80"/>
    </location>
</feature>
<dbReference type="EMBL" id="NBSK02000004">
    <property type="protein sequence ID" value="KAJ0214101.1"/>
    <property type="molecule type" value="Genomic_DNA"/>
</dbReference>
<dbReference type="AlphaFoldDB" id="A0A9R1XI98"/>
<name>A0A9R1XI98_LACSA</name>
<accession>A0A9R1XI98</accession>
<organism evidence="2 3">
    <name type="scientific">Lactuca sativa</name>
    <name type="common">Garden lettuce</name>
    <dbReference type="NCBI Taxonomy" id="4236"/>
    <lineage>
        <taxon>Eukaryota</taxon>
        <taxon>Viridiplantae</taxon>
        <taxon>Streptophyta</taxon>
        <taxon>Embryophyta</taxon>
        <taxon>Tracheophyta</taxon>
        <taxon>Spermatophyta</taxon>
        <taxon>Magnoliopsida</taxon>
        <taxon>eudicotyledons</taxon>
        <taxon>Gunneridae</taxon>
        <taxon>Pentapetalae</taxon>
        <taxon>asterids</taxon>
        <taxon>campanulids</taxon>
        <taxon>Asterales</taxon>
        <taxon>Asteraceae</taxon>
        <taxon>Cichorioideae</taxon>
        <taxon>Cichorieae</taxon>
        <taxon>Lactucinae</taxon>
        <taxon>Lactuca</taxon>
    </lineage>
</organism>
<evidence type="ECO:0008006" key="4">
    <source>
        <dbReference type="Google" id="ProtNLM"/>
    </source>
</evidence>
<reference evidence="2 3" key="1">
    <citation type="journal article" date="2017" name="Nat. Commun.">
        <title>Genome assembly with in vitro proximity ligation data and whole-genome triplication in lettuce.</title>
        <authorList>
            <person name="Reyes-Chin-Wo S."/>
            <person name="Wang Z."/>
            <person name="Yang X."/>
            <person name="Kozik A."/>
            <person name="Arikit S."/>
            <person name="Song C."/>
            <person name="Xia L."/>
            <person name="Froenicke L."/>
            <person name="Lavelle D.O."/>
            <person name="Truco M.J."/>
            <person name="Xia R."/>
            <person name="Zhu S."/>
            <person name="Xu C."/>
            <person name="Xu H."/>
            <person name="Xu X."/>
            <person name="Cox K."/>
            <person name="Korf I."/>
            <person name="Meyers B.C."/>
            <person name="Michelmore R.W."/>
        </authorList>
    </citation>
    <scope>NUCLEOTIDE SEQUENCE [LARGE SCALE GENOMIC DNA]</scope>
    <source>
        <strain evidence="3">cv. Salinas</strain>
        <tissue evidence="2">Seedlings</tissue>
    </source>
</reference>